<name>A0A0L0MZA8_TOLOC</name>
<dbReference type="Proteomes" id="UP000036947">
    <property type="component" value="Unassembled WGS sequence"/>
</dbReference>
<keyword evidence="3" id="KW-0472">Membrane</keyword>
<dbReference type="EMBL" id="LFRF01000041">
    <property type="protein sequence ID" value="KND87162.1"/>
    <property type="molecule type" value="Genomic_DNA"/>
</dbReference>
<organism evidence="4 5">
    <name type="scientific">Tolypocladium ophioglossoides (strain CBS 100239)</name>
    <name type="common">Snaketongue truffleclub</name>
    <name type="synonym">Elaphocordyceps ophioglossoides</name>
    <dbReference type="NCBI Taxonomy" id="1163406"/>
    <lineage>
        <taxon>Eukaryota</taxon>
        <taxon>Fungi</taxon>
        <taxon>Dikarya</taxon>
        <taxon>Ascomycota</taxon>
        <taxon>Pezizomycotina</taxon>
        <taxon>Sordariomycetes</taxon>
        <taxon>Hypocreomycetidae</taxon>
        <taxon>Hypocreales</taxon>
        <taxon>Ophiocordycipitaceae</taxon>
        <taxon>Tolypocladium</taxon>
    </lineage>
</organism>
<dbReference type="InterPro" id="IPR029044">
    <property type="entry name" value="Nucleotide-diphossugar_trans"/>
</dbReference>
<dbReference type="InterPro" id="IPR007577">
    <property type="entry name" value="GlycoTrfase_DXD_sugar-bd_CS"/>
</dbReference>
<dbReference type="AlphaFoldDB" id="A0A0L0MZA8"/>
<proteinExistence type="inferred from homology"/>
<feature type="transmembrane region" description="Helical" evidence="3">
    <location>
        <begin position="20"/>
        <end position="39"/>
    </location>
</feature>
<evidence type="ECO:0000313" key="5">
    <source>
        <dbReference type="Proteomes" id="UP000036947"/>
    </source>
</evidence>
<evidence type="ECO:0000256" key="1">
    <source>
        <dbReference type="ARBA" id="ARBA00009003"/>
    </source>
</evidence>
<keyword evidence="3" id="KW-1133">Transmembrane helix</keyword>
<comment type="caution">
    <text evidence="4">The sequence shown here is derived from an EMBL/GenBank/DDBJ whole genome shotgun (WGS) entry which is preliminary data.</text>
</comment>
<dbReference type="InterPro" id="IPR051706">
    <property type="entry name" value="Glycosyltransferase_domain"/>
</dbReference>
<dbReference type="STRING" id="1163406.A0A0L0MZA8"/>
<dbReference type="OrthoDB" id="3647at2759"/>
<sequence length="327" mass="37436">MHKPHSLRPPSTTSKKTRTILWATGLILVATVWFCRHLVHTSWTLAALRVIWRTNSADFVLSDAHDAFDITFANYSREQLSADPYDDAVPPILHHIALGKHGDHWRGEWEETVQSCLDWHPGWESHLWTDDTASKFVAERFPDLKGLWDGYRYPVERIDALRYMVLYEYGGVILDMDLKCKRALGPLRRFSFVAPEAHPTGFSIGFMMASKHNSFVGDIVRNLTVYDKQWLGLPYPTVMFSTGCHFASVIHAYQSNRTSLKILPGPMHSLNGRVSTPIFDHLGSSSWHSYDAQLIVSLGSKTNLLFFLSVGIALALFLRRRWIRRRL</sequence>
<evidence type="ECO:0000256" key="2">
    <source>
        <dbReference type="ARBA" id="ARBA00022679"/>
    </source>
</evidence>
<keyword evidence="5" id="KW-1185">Reference proteome</keyword>
<accession>A0A0L0MZA8</accession>
<dbReference type="PANTHER" id="PTHR32385:SF15">
    <property type="entry name" value="INOSITOL PHOSPHOCERAMIDE MANNOSYLTRANSFERASE 1"/>
    <property type="match status" value="1"/>
</dbReference>
<dbReference type="PANTHER" id="PTHR32385">
    <property type="entry name" value="MANNOSYL PHOSPHORYLINOSITOL CERAMIDE SYNTHASE"/>
    <property type="match status" value="1"/>
</dbReference>
<dbReference type="Pfam" id="PF04488">
    <property type="entry name" value="Gly_transf_sug"/>
    <property type="match status" value="1"/>
</dbReference>
<comment type="similarity">
    <text evidence="1">Belongs to the glycosyltransferase 32 family.</text>
</comment>
<keyword evidence="3" id="KW-0812">Transmembrane</keyword>
<evidence type="ECO:0000313" key="4">
    <source>
        <dbReference type="EMBL" id="KND87162.1"/>
    </source>
</evidence>
<dbReference type="GO" id="GO:0051999">
    <property type="term" value="P:mannosyl-inositol phosphorylceramide biosynthetic process"/>
    <property type="evidence" value="ECO:0007669"/>
    <property type="project" value="TreeGrafter"/>
</dbReference>
<dbReference type="SUPFAM" id="SSF53448">
    <property type="entry name" value="Nucleotide-diphospho-sugar transferases"/>
    <property type="match status" value="1"/>
</dbReference>
<feature type="transmembrane region" description="Helical" evidence="3">
    <location>
        <begin position="294"/>
        <end position="318"/>
    </location>
</feature>
<protein>
    <submittedName>
        <fullName evidence="4">Mannosyl phosphorylinositol ceramide synthase SUR1</fullName>
    </submittedName>
</protein>
<dbReference type="GO" id="GO:0016020">
    <property type="term" value="C:membrane"/>
    <property type="evidence" value="ECO:0007669"/>
    <property type="project" value="GOC"/>
</dbReference>
<gene>
    <name evidence="4" type="ORF">TOPH_08204</name>
</gene>
<dbReference type="GO" id="GO:0000030">
    <property type="term" value="F:mannosyltransferase activity"/>
    <property type="evidence" value="ECO:0007669"/>
    <property type="project" value="TreeGrafter"/>
</dbReference>
<dbReference type="Gene3D" id="3.90.550.20">
    <property type="match status" value="1"/>
</dbReference>
<keyword evidence="2" id="KW-0808">Transferase</keyword>
<evidence type="ECO:0000256" key="3">
    <source>
        <dbReference type="SAM" id="Phobius"/>
    </source>
</evidence>
<reference evidence="4 5" key="1">
    <citation type="journal article" date="2015" name="BMC Genomics">
        <title>The genome of the truffle-parasite Tolypocladium ophioglossoides and the evolution of antifungal peptaibiotics.</title>
        <authorList>
            <person name="Quandt C.A."/>
            <person name="Bushley K.E."/>
            <person name="Spatafora J.W."/>
        </authorList>
    </citation>
    <scope>NUCLEOTIDE SEQUENCE [LARGE SCALE GENOMIC DNA]</scope>
    <source>
        <strain evidence="4 5">CBS 100239</strain>
    </source>
</reference>